<evidence type="ECO:0000313" key="2">
    <source>
        <dbReference type="Proteomes" id="UP000000551"/>
    </source>
</evidence>
<proteinExistence type="predicted"/>
<dbReference type="KEGG" id="psp:PSPPH_1144"/>
<dbReference type="HOGENOM" id="CLU_3404896_0_0_6"/>
<gene>
    <name evidence="1" type="ordered locus">PSPPH_1144</name>
</gene>
<accession>Q48MG0</accession>
<organism evidence="1 2">
    <name type="scientific">Pseudomonas savastanoi pv. phaseolicola (strain 1448A / Race 6)</name>
    <name type="common">Pseudomonas syringae pv. phaseolicola (strain 1448A / Race 6)</name>
    <dbReference type="NCBI Taxonomy" id="264730"/>
    <lineage>
        <taxon>Bacteria</taxon>
        <taxon>Pseudomonadati</taxon>
        <taxon>Pseudomonadota</taxon>
        <taxon>Gammaproteobacteria</taxon>
        <taxon>Pseudomonadales</taxon>
        <taxon>Pseudomonadaceae</taxon>
        <taxon>Pseudomonas</taxon>
    </lineage>
</organism>
<evidence type="ECO:0000313" key="1">
    <source>
        <dbReference type="EMBL" id="AAZ33879.1"/>
    </source>
</evidence>
<dbReference type="EMBL" id="CP000058">
    <property type="protein sequence ID" value="AAZ33879.1"/>
    <property type="molecule type" value="Genomic_DNA"/>
</dbReference>
<reference evidence="1 2" key="1">
    <citation type="journal article" date="2005" name="J. Bacteriol.">
        <title>Whole-genome sequence analysis of Pseudomonas syringae pv. phaseolicola 1448A reveals divergence among pathovars in genes involved in virulence and transposition.</title>
        <authorList>
            <person name="Joardar V."/>
            <person name="Lindeberg M."/>
            <person name="Jackson R.W."/>
            <person name="Selengut J."/>
            <person name="Dodson R."/>
            <person name="Brinkac L.M."/>
            <person name="Daugherty S.C."/>
            <person name="Deboy R."/>
            <person name="Durkin A.S."/>
            <person name="Giglio M.G."/>
            <person name="Madupu R."/>
            <person name="Nelson W.C."/>
            <person name="Rosovitz M.J."/>
            <person name="Sullivan S."/>
            <person name="Crabtree J."/>
            <person name="Creasy T."/>
            <person name="Davidsen T."/>
            <person name="Haft D.H."/>
            <person name="Zafar N."/>
            <person name="Zhou L."/>
            <person name="Halpin R."/>
            <person name="Holley T."/>
            <person name="Khouri H."/>
            <person name="Feldblyum T."/>
            <person name="White O."/>
            <person name="Fraser C.M."/>
            <person name="Chatterjee A.K."/>
            <person name="Cartinhour S."/>
            <person name="Schneider D.J."/>
            <person name="Mansfield J."/>
            <person name="Collmer A."/>
            <person name="Buell C.R."/>
        </authorList>
    </citation>
    <scope>NUCLEOTIDE SEQUENCE [LARGE SCALE GENOMIC DNA]</scope>
    <source>
        <strain evidence="2">1448A / Race 6</strain>
    </source>
</reference>
<protein>
    <submittedName>
        <fullName evidence="1">Uncharacterized protein</fullName>
    </submittedName>
</protein>
<name>Q48MG0_PSE14</name>
<sequence>MACGVMALHIVRRQDWHLQLIATRSIPALF</sequence>
<dbReference type="Proteomes" id="UP000000551">
    <property type="component" value="Chromosome"/>
</dbReference>
<dbReference type="AlphaFoldDB" id="Q48MG0"/>